<keyword evidence="3" id="KW-1185">Reference proteome</keyword>
<protein>
    <submittedName>
        <fullName evidence="2">Uncharacterized protein</fullName>
    </submittedName>
</protein>
<dbReference type="KEGG" id="ptan:CRYO30217_02988"/>
<organism evidence="2 3">
    <name type="scientific">Parvicella tangerina</name>
    <dbReference type="NCBI Taxonomy" id="2829795"/>
    <lineage>
        <taxon>Bacteria</taxon>
        <taxon>Pseudomonadati</taxon>
        <taxon>Bacteroidota</taxon>
        <taxon>Flavobacteriia</taxon>
        <taxon>Flavobacteriales</taxon>
        <taxon>Parvicellaceae</taxon>
        <taxon>Parvicella</taxon>
    </lineage>
</organism>
<keyword evidence="1" id="KW-1133">Transmembrane helix</keyword>
<keyword evidence="1" id="KW-0812">Transmembrane</keyword>
<dbReference type="AlphaFoldDB" id="A0A916JRI1"/>
<accession>A0A916JRI1</accession>
<evidence type="ECO:0000313" key="3">
    <source>
        <dbReference type="Proteomes" id="UP000683507"/>
    </source>
</evidence>
<evidence type="ECO:0000313" key="2">
    <source>
        <dbReference type="EMBL" id="CAG5086044.1"/>
    </source>
</evidence>
<dbReference type="EMBL" id="OU015584">
    <property type="protein sequence ID" value="CAG5086044.1"/>
    <property type="molecule type" value="Genomic_DNA"/>
</dbReference>
<sequence length="91" mass="9655">MDKEKFNDKLKSYFKRCGEETPPFFKKMRLVGLVIAAAGTSIVAAPVVLPAIVTTIGGYLIVGGTVVSAMSQAVVEDAESDCFDSPDPEAD</sequence>
<gene>
    <name evidence="2" type="ORF">CRYO30217_02988</name>
</gene>
<proteinExistence type="predicted"/>
<keyword evidence="1" id="KW-0472">Membrane</keyword>
<reference evidence="2" key="1">
    <citation type="submission" date="2021-04" db="EMBL/GenBank/DDBJ databases">
        <authorList>
            <person name="Rodrigo-Torres L."/>
            <person name="Arahal R. D."/>
            <person name="Lucena T."/>
        </authorList>
    </citation>
    <scope>NUCLEOTIDE SEQUENCE</scope>
    <source>
        <strain evidence="2">AS29M-1</strain>
    </source>
</reference>
<dbReference type="Proteomes" id="UP000683507">
    <property type="component" value="Chromosome"/>
</dbReference>
<evidence type="ECO:0000256" key="1">
    <source>
        <dbReference type="SAM" id="Phobius"/>
    </source>
</evidence>
<dbReference type="RefSeq" id="WP_258543182.1">
    <property type="nucleotide sequence ID" value="NZ_OU015584.1"/>
</dbReference>
<feature type="transmembrane region" description="Helical" evidence="1">
    <location>
        <begin position="30"/>
        <end position="62"/>
    </location>
</feature>
<name>A0A916JRI1_9FLAO</name>